<evidence type="ECO:0000256" key="1">
    <source>
        <dbReference type="PROSITE-ProRule" id="PRU01076"/>
    </source>
</evidence>
<organism evidence="3 4">
    <name type="scientific">Candidatus Roizmanbacteria bacterium CG10_big_fil_rev_8_21_14_0_10_39_6</name>
    <dbReference type="NCBI Taxonomy" id="1974853"/>
    <lineage>
        <taxon>Bacteria</taxon>
        <taxon>Candidatus Roizmaniibacteriota</taxon>
    </lineage>
</organism>
<dbReference type="InterPro" id="IPR007159">
    <property type="entry name" value="SpoVT-AbrB_dom"/>
</dbReference>
<gene>
    <name evidence="3" type="ORF">COU88_03715</name>
</gene>
<dbReference type="SMART" id="SM00966">
    <property type="entry name" value="SpoVT_AbrB"/>
    <property type="match status" value="1"/>
</dbReference>
<evidence type="ECO:0000259" key="2">
    <source>
        <dbReference type="PROSITE" id="PS51740"/>
    </source>
</evidence>
<comment type="caution">
    <text evidence="3">The sequence shown here is derived from an EMBL/GenBank/DDBJ whole genome shotgun (WGS) entry which is preliminary data.</text>
</comment>
<accession>A0A2M8KS09</accession>
<name>A0A2M8KS09_9BACT</name>
<dbReference type="InterPro" id="IPR037914">
    <property type="entry name" value="SpoVT-AbrB_sf"/>
</dbReference>
<sequence length="85" mass="9402">MNFVVNITSQGQMSIPIAIRRALAFDKTKKALVRVVNNSIIIEPVEDLLDLGGVLHEKALRGKSLREIRLMEKEGAAEGFSRGIK</sequence>
<dbReference type="EMBL" id="PFED01000148">
    <property type="protein sequence ID" value="PJE62679.1"/>
    <property type="molecule type" value="Genomic_DNA"/>
</dbReference>
<dbReference type="SUPFAM" id="SSF89447">
    <property type="entry name" value="AbrB/MazE/MraZ-like"/>
    <property type="match status" value="1"/>
</dbReference>
<proteinExistence type="predicted"/>
<protein>
    <recommendedName>
        <fullName evidence="2">SpoVT-AbrB domain-containing protein</fullName>
    </recommendedName>
</protein>
<dbReference type="AlphaFoldDB" id="A0A2M8KS09"/>
<evidence type="ECO:0000313" key="4">
    <source>
        <dbReference type="Proteomes" id="UP000229554"/>
    </source>
</evidence>
<dbReference type="Proteomes" id="UP000229554">
    <property type="component" value="Unassembled WGS sequence"/>
</dbReference>
<evidence type="ECO:0000313" key="3">
    <source>
        <dbReference type="EMBL" id="PJE62679.1"/>
    </source>
</evidence>
<reference evidence="4" key="1">
    <citation type="submission" date="2017-09" db="EMBL/GenBank/DDBJ databases">
        <title>Depth-based differentiation of microbial function through sediment-hosted aquifers and enrichment of novel symbionts in the deep terrestrial subsurface.</title>
        <authorList>
            <person name="Probst A.J."/>
            <person name="Ladd B."/>
            <person name="Jarett J.K."/>
            <person name="Geller-Mcgrath D.E."/>
            <person name="Sieber C.M.K."/>
            <person name="Emerson J.B."/>
            <person name="Anantharaman K."/>
            <person name="Thomas B.C."/>
            <person name="Malmstrom R."/>
            <person name="Stieglmeier M."/>
            <person name="Klingl A."/>
            <person name="Woyke T."/>
            <person name="Ryan C.M."/>
            <person name="Banfield J.F."/>
        </authorList>
    </citation>
    <scope>NUCLEOTIDE SEQUENCE [LARGE SCALE GENOMIC DNA]</scope>
</reference>
<feature type="domain" description="SpoVT-AbrB" evidence="2">
    <location>
        <begin position="2"/>
        <end position="47"/>
    </location>
</feature>
<dbReference type="PROSITE" id="PS51740">
    <property type="entry name" value="SPOVT_ABRB"/>
    <property type="match status" value="1"/>
</dbReference>
<keyword evidence="1" id="KW-0238">DNA-binding</keyword>
<dbReference type="GO" id="GO:0003677">
    <property type="term" value="F:DNA binding"/>
    <property type="evidence" value="ECO:0007669"/>
    <property type="project" value="UniProtKB-UniRule"/>
</dbReference>